<keyword evidence="21" id="KW-1185">Reference proteome</keyword>
<comment type="pathway">
    <text evidence="4">Lipid metabolism.</text>
</comment>
<accession>A0ABY3RFC5</accession>
<evidence type="ECO:0000256" key="13">
    <source>
        <dbReference type="ARBA" id="ARBA00022989"/>
    </source>
</evidence>
<evidence type="ECO:0000256" key="5">
    <source>
        <dbReference type="ARBA" id="ARBA00010185"/>
    </source>
</evidence>
<dbReference type="PANTHER" id="PTHR46382">
    <property type="entry name" value="PHOSPHATIDATE CYTIDYLYLTRANSFERASE"/>
    <property type="match status" value="1"/>
</dbReference>
<keyword evidence="12 18" id="KW-0548">Nucleotidyltransferase</keyword>
<comment type="subcellular location">
    <subcellularLocation>
        <location evidence="2">Cell membrane</location>
        <topology evidence="2">Multi-pass membrane protein</topology>
    </subcellularLocation>
</comment>
<evidence type="ECO:0000256" key="15">
    <source>
        <dbReference type="ARBA" id="ARBA00023136"/>
    </source>
</evidence>
<evidence type="ECO:0000256" key="3">
    <source>
        <dbReference type="ARBA" id="ARBA00005119"/>
    </source>
</evidence>
<evidence type="ECO:0000256" key="1">
    <source>
        <dbReference type="ARBA" id="ARBA00001698"/>
    </source>
</evidence>
<evidence type="ECO:0000256" key="16">
    <source>
        <dbReference type="ARBA" id="ARBA00023209"/>
    </source>
</evidence>
<keyword evidence="8" id="KW-1003">Cell membrane</keyword>
<gene>
    <name evidence="20" type="ORF">LQG66_06770</name>
</gene>
<keyword evidence="17" id="KW-1208">Phospholipid metabolism</keyword>
<evidence type="ECO:0000256" key="6">
    <source>
        <dbReference type="ARBA" id="ARBA00012487"/>
    </source>
</evidence>
<feature type="transmembrane region" description="Helical" evidence="19">
    <location>
        <begin position="255"/>
        <end position="273"/>
    </location>
</feature>
<dbReference type="Pfam" id="PF01148">
    <property type="entry name" value="CTP_transf_1"/>
    <property type="match status" value="1"/>
</dbReference>
<evidence type="ECO:0000256" key="2">
    <source>
        <dbReference type="ARBA" id="ARBA00004651"/>
    </source>
</evidence>
<dbReference type="PANTHER" id="PTHR46382:SF1">
    <property type="entry name" value="PHOSPHATIDATE CYTIDYLYLTRANSFERASE"/>
    <property type="match status" value="1"/>
</dbReference>
<dbReference type="InterPro" id="IPR000374">
    <property type="entry name" value="PC_trans"/>
</dbReference>
<evidence type="ECO:0000256" key="19">
    <source>
        <dbReference type="SAM" id="Phobius"/>
    </source>
</evidence>
<evidence type="ECO:0000256" key="18">
    <source>
        <dbReference type="RuleBase" id="RU003938"/>
    </source>
</evidence>
<sequence>MSKPDTAAVADAARAGQHNLLLRVAAALVLVPLALGAAYAGGVFWTVLVTVVAAGLYLEWLMVVGEGRAVSVGTAGALAIAVAGICCAFGLVDFAVVVLGLGLLLVTALAAGRRAWVATGFVYASAAELASVLVRFDAAHGWQALVLVFLVVWASDIGGYVAGRGIGGPKLAPRISPNKTWAGAIGGFAASLVVSAGWSLADAGGLVAMVVVAAVLSVVSQLGDLLESAVKRRFGVKDSSHIIPGHGGLLDRLDGYVAAIVFAAIVGLLRGGLDGVGRGLLVW</sequence>
<reference evidence="20" key="1">
    <citation type="journal article" date="2024" name="Antonie Van Leeuwenhoek">
        <title>Bradyrhizobium ontarionense sp. nov., a novel bacterial symbiont isolated from Aeschynomene indica (Indian jointvetch), harbours photosynthesis, nitrogen fixation and nitrous oxide (N2O) reductase genes.</title>
        <authorList>
            <person name="Bromfield E.S.P."/>
            <person name="Cloutier S."/>
        </authorList>
    </citation>
    <scope>NUCLEOTIDE SEQUENCE</scope>
    <source>
        <strain evidence="20">A19</strain>
    </source>
</reference>
<evidence type="ECO:0000256" key="12">
    <source>
        <dbReference type="ARBA" id="ARBA00022695"/>
    </source>
</evidence>
<feature type="transmembrane region" description="Helical" evidence="19">
    <location>
        <begin position="181"/>
        <end position="200"/>
    </location>
</feature>
<name>A0ABY3RFC5_9BRAD</name>
<feature type="transmembrane region" description="Helical" evidence="19">
    <location>
        <begin position="116"/>
        <end position="136"/>
    </location>
</feature>
<dbReference type="Proteomes" id="UP001431010">
    <property type="component" value="Chromosome"/>
</dbReference>
<keyword evidence="9" id="KW-0444">Lipid biosynthesis</keyword>
<evidence type="ECO:0000256" key="10">
    <source>
        <dbReference type="ARBA" id="ARBA00022679"/>
    </source>
</evidence>
<dbReference type="EC" id="2.7.7.41" evidence="6 18"/>
<comment type="pathway">
    <text evidence="3 18">Phospholipid metabolism; CDP-diacylglycerol biosynthesis; CDP-diacylglycerol from sn-glycerol 3-phosphate: step 3/3.</text>
</comment>
<comment type="similarity">
    <text evidence="5 18">Belongs to the CDS family.</text>
</comment>
<evidence type="ECO:0000256" key="17">
    <source>
        <dbReference type="ARBA" id="ARBA00023264"/>
    </source>
</evidence>
<organism evidence="20 21">
    <name type="scientific">Bradyrhizobium ontarionense</name>
    <dbReference type="NCBI Taxonomy" id="2898149"/>
    <lineage>
        <taxon>Bacteria</taxon>
        <taxon>Pseudomonadati</taxon>
        <taxon>Pseudomonadota</taxon>
        <taxon>Alphaproteobacteria</taxon>
        <taxon>Hyphomicrobiales</taxon>
        <taxon>Nitrobacteraceae</taxon>
        <taxon>Bradyrhizobium</taxon>
    </lineage>
</organism>
<evidence type="ECO:0000256" key="9">
    <source>
        <dbReference type="ARBA" id="ARBA00022516"/>
    </source>
</evidence>
<evidence type="ECO:0000256" key="4">
    <source>
        <dbReference type="ARBA" id="ARBA00005189"/>
    </source>
</evidence>
<feature type="transmembrane region" description="Helical" evidence="19">
    <location>
        <begin position="142"/>
        <end position="161"/>
    </location>
</feature>
<feature type="transmembrane region" description="Helical" evidence="19">
    <location>
        <begin position="206"/>
        <end position="226"/>
    </location>
</feature>
<keyword evidence="13 19" id="KW-1133">Transmembrane helix</keyword>
<feature type="transmembrane region" description="Helical" evidence="19">
    <location>
        <begin position="24"/>
        <end position="57"/>
    </location>
</feature>
<keyword evidence="16" id="KW-0594">Phospholipid biosynthesis</keyword>
<evidence type="ECO:0000256" key="7">
    <source>
        <dbReference type="ARBA" id="ARBA00019373"/>
    </source>
</evidence>
<protein>
    <recommendedName>
        <fullName evidence="7 18">Phosphatidate cytidylyltransferase</fullName>
        <ecNumber evidence="6 18">2.7.7.41</ecNumber>
    </recommendedName>
</protein>
<feature type="transmembrane region" description="Helical" evidence="19">
    <location>
        <begin position="77"/>
        <end position="104"/>
    </location>
</feature>
<evidence type="ECO:0000313" key="21">
    <source>
        <dbReference type="Proteomes" id="UP001431010"/>
    </source>
</evidence>
<keyword evidence="11 18" id="KW-0812">Transmembrane</keyword>
<dbReference type="RefSeq" id="WP_231324682.1">
    <property type="nucleotide sequence ID" value="NZ_CP088156.1"/>
</dbReference>
<dbReference type="PROSITE" id="PS01315">
    <property type="entry name" value="CDS"/>
    <property type="match status" value="1"/>
</dbReference>
<keyword evidence="14" id="KW-0443">Lipid metabolism</keyword>
<dbReference type="GO" id="GO:0016779">
    <property type="term" value="F:nucleotidyltransferase activity"/>
    <property type="evidence" value="ECO:0007669"/>
    <property type="project" value="UniProtKB-KW"/>
</dbReference>
<evidence type="ECO:0000313" key="20">
    <source>
        <dbReference type="EMBL" id="UFZ06006.1"/>
    </source>
</evidence>
<keyword evidence="15 19" id="KW-0472">Membrane</keyword>
<evidence type="ECO:0000256" key="11">
    <source>
        <dbReference type="ARBA" id="ARBA00022692"/>
    </source>
</evidence>
<dbReference type="EMBL" id="CP088156">
    <property type="protein sequence ID" value="UFZ06006.1"/>
    <property type="molecule type" value="Genomic_DNA"/>
</dbReference>
<keyword evidence="10 18" id="KW-0808">Transferase</keyword>
<comment type="catalytic activity">
    <reaction evidence="1 18">
        <text>a 1,2-diacyl-sn-glycero-3-phosphate + CTP + H(+) = a CDP-1,2-diacyl-sn-glycerol + diphosphate</text>
        <dbReference type="Rhea" id="RHEA:16229"/>
        <dbReference type="ChEBI" id="CHEBI:15378"/>
        <dbReference type="ChEBI" id="CHEBI:33019"/>
        <dbReference type="ChEBI" id="CHEBI:37563"/>
        <dbReference type="ChEBI" id="CHEBI:58332"/>
        <dbReference type="ChEBI" id="CHEBI:58608"/>
        <dbReference type="EC" id="2.7.7.41"/>
    </reaction>
</comment>
<proteinExistence type="inferred from homology"/>
<evidence type="ECO:0000256" key="14">
    <source>
        <dbReference type="ARBA" id="ARBA00023098"/>
    </source>
</evidence>
<evidence type="ECO:0000256" key="8">
    <source>
        <dbReference type="ARBA" id="ARBA00022475"/>
    </source>
</evidence>